<evidence type="ECO:0000313" key="2">
    <source>
        <dbReference type="Proteomes" id="UP000694864"/>
    </source>
</evidence>
<dbReference type="PANTHER" id="PTHR14379">
    <property type="entry name" value="LIMKAIN B LKAP"/>
    <property type="match status" value="1"/>
</dbReference>
<sequence length="339" mass="37524">MSSPSNEFYEAETGVFWDVVDCEIPNGLSLDLVCQNIKSALADAGYHGKVSIHAYCDTEESEVALASAFESSGIKLVRAGDTNSRLFRMFEDLSLFAIDHEPSNLMVISQDISSESLYVKDLLSVKKTKNHNLLLAQIDKVKGELLSSNVSSIRYWKDLSSGGRPCGACSTSEFAKAEMGIFWDIVDCEISDGLSLDLVSENIKSALAGDGYRGKVPIRAYCEMKKSEDIVPSEFESSGIELVRAGNRRARRNQMLEDLLFFAIDHKPPSSLMVISKDISKDSLFVQHLLTLKQQKNRNLLLAQIDNVTGDLFASVSSIWYWTDLANGGVPAFQSRCYQ</sequence>
<dbReference type="InterPro" id="IPR024768">
    <property type="entry name" value="Marf1"/>
</dbReference>
<evidence type="ECO:0000313" key="3">
    <source>
        <dbReference type="RefSeq" id="XP_010489112.1"/>
    </source>
</evidence>
<dbReference type="InterPro" id="IPR021139">
    <property type="entry name" value="NYN"/>
</dbReference>
<proteinExistence type="predicted"/>
<dbReference type="RefSeq" id="XP_010489112.1">
    <property type="nucleotide sequence ID" value="XM_010490810.1"/>
</dbReference>
<keyword evidence="2" id="KW-1185">Reference proteome</keyword>
<dbReference type="Pfam" id="PF01936">
    <property type="entry name" value="NYN"/>
    <property type="match status" value="2"/>
</dbReference>
<feature type="domain" description="NYN" evidence="1">
    <location>
        <begin position="13"/>
        <end position="126"/>
    </location>
</feature>
<feature type="domain" description="NYN" evidence="1">
    <location>
        <begin position="179"/>
        <end position="304"/>
    </location>
</feature>
<organism evidence="2 3">
    <name type="scientific">Camelina sativa</name>
    <name type="common">False flax</name>
    <name type="synonym">Myagrum sativum</name>
    <dbReference type="NCBI Taxonomy" id="90675"/>
    <lineage>
        <taxon>Eukaryota</taxon>
        <taxon>Viridiplantae</taxon>
        <taxon>Streptophyta</taxon>
        <taxon>Embryophyta</taxon>
        <taxon>Tracheophyta</taxon>
        <taxon>Spermatophyta</taxon>
        <taxon>Magnoliopsida</taxon>
        <taxon>eudicotyledons</taxon>
        <taxon>Gunneridae</taxon>
        <taxon>Pentapetalae</taxon>
        <taxon>rosids</taxon>
        <taxon>malvids</taxon>
        <taxon>Brassicales</taxon>
        <taxon>Brassicaceae</taxon>
        <taxon>Camelineae</taxon>
        <taxon>Camelina</taxon>
    </lineage>
</organism>
<reference evidence="3" key="2">
    <citation type="submission" date="2025-08" db="UniProtKB">
        <authorList>
            <consortium name="RefSeq"/>
        </authorList>
    </citation>
    <scope>IDENTIFICATION</scope>
    <source>
        <tissue evidence="3">Leaf</tissue>
    </source>
</reference>
<dbReference type="Proteomes" id="UP000694864">
    <property type="component" value="Chromosome 19"/>
</dbReference>
<name>A0ABM0XPV2_CAMSA</name>
<dbReference type="PANTHER" id="PTHR14379:SF3">
    <property type="entry name" value="MEIOSIS REGULATOR AND MRNA STABILITY FACTOR 1"/>
    <property type="match status" value="1"/>
</dbReference>
<dbReference type="GeneID" id="104766843"/>
<dbReference type="CDD" id="cd10910">
    <property type="entry name" value="PIN_limkain_b1_N_like"/>
    <property type="match status" value="2"/>
</dbReference>
<accession>A0ABM0XPV2</accession>
<evidence type="ECO:0000259" key="1">
    <source>
        <dbReference type="Pfam" id="PF01936"/>
    </source>
</evidence>
<gene>
    <name evidence="3" type="primary">LOC104766843</name>
</gene>
<protein>
    <submittedName>
        <fullName evidence="3">Uncharacterized protein LOC104766843</fullName>
    </submittedName>
</protein>
<reference evidence="2" key="1">
    <citation type="journal article" date="2014" name="Nat. Commun.">
        <title>The emerging biofuel crop Camelina sativa retains a highly undifferentiated hexaploid genome structure.</title>
        <authorList>
            <person name="Kagale S."/>
            <person name="Koh C."/>
            <person name="Nixon J."/>
            <person name="Bollina V."/>
            <person name="Clarke W.E."/>
            <person name="Tuteja R."/>
            <person name="Spillane C."/>
            <person name="Robinson S.J."/>
            <person name="Links M.G."/>
            <person name="Clarke C."/>
            <person name="Higgins E.E."/>
            <person name="Huebert T."/>
            <person name="Sharpe A.G."/>
            <person name="Parkin I.A."/>
        </authorList>
    </citation>
    <scope>NUCLEOTIDE SEQUENCE [LARGE SCALE GENOMIC DNA]</scope>
    <source>
        <strain evidence="2">cv. DH55</strain>
    </source>
</reference>